<protein>
    <submittedName>
        <fullName evidence="1">Uncharacterized protein</fullName>
    </submittedName>
</protein>
<dbReference type="STRING" id="1416801.SAMN05192553_102410"/>
<evidence type="ECO:0000313" key="2">
    <source>
        <dbReference type="Proteomes" id="UP000199403"/>
    </source>
</evidence>
<dbReference type="AlphaFoldDB" id="A0A1H6W171"/>
<reference evidence="2" key="1">
    <citation type="submission" date="2016-10" db="EMBL/GenBank/DDBJ databases">
        <authorList>
            <person name="Varghese N."/>
            <person name="Submissions S."/>
        </authorList>
    </citation>
    <scope>NUCLEOTIDE SEQUENCE [LARGE SCALE GENOMIC DNA]</scope>
    <source>
        <strain evidence="2">IBRC-M 10761</strain>
    </source>
</reference>
<accession>A0A1H6W171</accession>
<gene>
    <name evidence="1" type="ORF">SAMN05192553_102410</name>
</gene>
<keyword evidence="2" id="KW-1185">Reference proteome</keyword>
<name>A0A1H6W171_9BACT</name>
<dbReference type="EMBL" id="FNZH01000002">
    <property type="protein sequence ID" value="SEJ10688.1"/>
    <property type="molecule type" value="Genomic_DNA"/>
</dbReference>
<evidence type="ECO:0000313" key="1">
    <source>
        <dbReference type="EMBL" id="SEJ10688.1"/>
    </source>
</evidence>
<dbReference type="Proteomes" id="UP000199403">
    <property type="component" value="Unassembled WGS sequence"/>
</dbReference>
<sequence length="216" mass="25100">MQDNGTSPKKIKERFIFYGNYRLDIRTVVWTNTYNNKKAPSPMKSQRAYPLIVVFLTLFGCTDTEQLLLPEALKGTWEEGYAIEHTGFSLVQVESFTFFDNGDYNRFLGYREPGADRLLGYRFFVEGTYQLDGRRVLLQETDRRLHVGQLLHGDLDLLSQVNPYPKSWADLSINENKTLLEMYLPCNPLSSARCQPKKVFRKRMVEFSVSKPESIF</sequence>
<organism evidence="1 2">
    <name type="scientific">Cyclobacterium xiamenense</name>
    <dbReference type="NCBI Taxonomy" id="1297121"/>
    <lineage>
        <taxon>Bacteria</taxon>
        <taxon>Pseudomonadati</taxon>
        <taxon>Bacteroidota</taxon>
        <taxon>Cytophagia</taxon>
        <taxon>Cytophagales</taxon>
        <taxon>Cyclobacteriaceae</taxon>
        <taxon>Cyclobacterium</taxon>
    </lineage>
</organism>
<proteinExistence type="predicted"/>